<gene>
    <name evidence="1" type="ORF">Acr_00g0041790</name>
</gene>
<name>A0A7J0DI28_9ERIC</name>
<dbReference type="AlphaFoldDB" id="A0A7J0DI28"/>
<dbReference type="Proteomes" id="UP000585474">
    <property type="component" value="Unassembled WGS sequence"/>
</dbReference>
<accession>A0A7J0DI28</accession>
<comment type="caution">
    <text evidence="1">The sequence shown here is derived from an EMBL/GenBank/DDBJ whole genome shotgun (WGS) entry which is preliminary data.</text>
</comment>
<sequence>MRVRRVHIRLRHRDQATAVPPQLQLRPAQVTRPLPARIAAMRQRVVPYSAYVERGFTGVDGLVGRAVTSRVLPPLRRRPYAKDAYVRTI</sequence>
<organism evidence="1 2">
    <name type="scientific">Actinidia rufa</name>
    <dbReference type="NCBI Taxonomy" id="165716"/>
    <lineage>
        <taxon>Eukaryota</taxon>
        <taxon>Viridiplantae</taxon>
        <taxon>Streptophyta</taxon>
        <taxon>Embryophyta</taxon>
        <taxon>Tracheophyta</taxon>
        <taxon>Spermatophyta</taxon>
        <taxon>Magnoliopsida</taxon>
        <taxon>eudicotyledons</taxon>
        <taxon>Gunneridae</taxon>
        <taxon>Pentapetalae</taxon>
        <taxon>asterids</taxon>
        <taxon>Ericales</taxon>
        <taxon>Actinidiaceae</taxon>
        <taxon>Actinidia</taxon>
    </lineage>
</organism>
<keyword evidence="2" id="KW-1185">Reference proteome</keyword>
<evidence type="ECO:0000313" key="2">
    <source>
        <dbReference type="Proteomes" id="UP000585474"/>
    </source>
</evidence>
<dbReference type="EMBL" id="BJWL01000238">
    <property type="protein sequence ID" value="GFS35751.1"/>
    <property type="molecule type" value="Genomic_DNA"/>
</dbReference>
<proteinExistence type="predicted"/>
<evidence type="ECO:0000313" key="1">
    <source>
        <dbReference type="EMBL" id="GFS35751.1"/>
    </source>
</evidence>
<protein>
    <submittedName>
        <fullName evidence="1">Uncharacterized protein</fullName>
    </submittedName>
</protein>
<reference evidence="2" key="1">
    <citation type="submission" date="2019-07" db="EMBL/GenBank/DDBJ databases">
        <title>De Novo Assembly of kiwifruit Actinidia rufa.</title>
        <authorList>
            <person name="Sugita-Konishi S."/>
            <person name="Sato K."/>
            <person name="Mori E."/>
            <person name="Abe Y."/>
            <person name="Kisaki G."/>
            <person name="Hamano K."/>
            <person name="Suezawa K."/>
            <person name="Otani M."/>
            <person name="Fukuda T."/>
            <person name="Manabe T."/>
            <person name="Gomi K."/>
            <person name="Tabuchi M."/>
            <person name="Akimitsu K."/>
            <person name="Kataoka I."/>
        </authorList>
    </citation>
    <scope>NUCLEOTIDE SEQUENCE [LARGE SCALE GENOMIC DNA]</scope>
    <source>
        <strain evidence="2">cv. Fuchu</strain>
    </source>
</reference>